<dbReference type="Gene3D" id="3.40.50.300">
    <property type="entry name" value="P-loop containing nucleotide triphosphate hydrolases"/>
    <property type="match status" value="1"/>
</dbReference>
<dbReference type="PANTHER" id="PTHR46082:SF11">
    <property type="entry name" value="AAA+ ATPASE DOMAIN-CONTAINING PROTEIN-RELATED"/>
    <property type="match status" value="1"/>
</dbReference>
<accession>A0A6A4GIP3</accession>
<dbReference type="InterPro" id="IPR027417">
    <property type="entry name" value="P-loop_NTPase"/>
</dbReference>
<dbReference type="SMART" id="SM00028">
    <property type="entry name" value="TPR"/>
    <property type="match status" value="14"/>
</dbReference>
<organism evidence="1 2">
    <name type="scientific">Gymnopus androsaceus JB14</name>
    <dbReference type="NCBI Taxonomy" id="1447944"/>
    <lineage>
        <taxon>Eukaryota</taxon>
        <taxon>Fungi</taxon>
        <taxon>Dikarya</taxon>
        <taxon>Basidiomycota</taxon>
        <taxon>Agaricomycotina</taxon>
        <taxon>Agaricomycetes</taxon>
        <taxon>Agaricomycetidae</taxon>
        <taxon>Agaricales</taxon>
        <taxon>Marasmiineae</taxon>
        <taxon>Omphalotaceae</taxon>
        <taxon>Gymnopus</taxon>
    </lineage>
</organism>
<evidence type="ECO:0000313" key="2">
    <source>
        <dbReference type="Proteomes" id="UP000799118"/>
    </source>
</evidence>
<dbReference type="Proteomes" id="UP000799118">
    <property type="component" value="Unassembled WGS sequence"/>
</dbReference>
<dbReference type="SUPFAM" id="SSF48452">
    <property type="entry name" value="TPR-like"/>
    <property type="match status" value="1"/>
</dbReference>
<dbReference type="Pfam" id="PF13374">
    <property type="entry name" value="TPR_10"/>
    <property type="match status" value="5"/>
</dbReference>
<dbReference type="PRINTS" id="PR00381">
    <property type="entry name" value="KINESINLIGHT"/>
</dbReference>
<dbReference type="InterPro" id="IPR016024">
    <property type="entry name" value="ARM-type_fold"/>
</dbReference>
<reference evidence="1" key="1">
    <citation type="journal article" date="2019" name="Environ. Microbiol.">
        <title>Fungal ecological strategies reflected in gene transcription - a case study of two litter decomposers.</title>
        <authorList>
            <person name="Barbi F."/>
            <person name="Kohler A."/>
            <person name="Barry K."/>
            <person name="Baskaran P."/>
            <person name="Daum C."/>
            <person name="Fauchery L."/>
            <person name="Ihrmark K."/>
            <person name="Kuo A."/>
            <person name="LaButti K."/>
            <person name="Lipzen A."/>
            <person name="Morin E."/>
            <person name="Grigoriev I.V."/>
            <person name="Henrissat B."/>
            <person name="Lindahl B."/>
            <person name="Martin F."/>
        </authorList>
    </citation>
    <scope>NUCLEOTIDE SEQUENCE</scope>
    <source>
        <strain evidence="1">JB14</strain>
    </source>
</reference>
<gene>
    <name evidence="1" type="ORF">BT96DRAFT_607888</name>
</gene>
<dbReference type="InterPro" id="IPR019734">
    <property type="entry name" value="TPR_rpt"/>
</dbReference>
<dbReference type="AlphaFoldDB" id="A0A6A4GIP3"/>
<keyword evidence="2" id="KW-1185">Reference proteome</keyword>
<proteinExistence type="predicted"/>
<dbReference type="InterPro" id="IPR053137">
    <property type="entry name" value="NLR-like"/>
</dbReference>
<protein>
    <submittedName>
        <fullName evidence="1">TPR-like protein</fullName>
    </submittedName>
</protein>
<dbReference type="OrthoDB" id="771227at2759"/>
<dbReference type="InterPro" id="IPR011990">
    <property type="entry name" value="TPR-like_helical_dom_sf"/>
</dbReference>
<dbReference type="Gene3D" id="1.25.40.10">
    <property type="entry name" value="Tetratricopeptide repeat domain"/>
    <property type="match status" value="4"/>
</dbReference>
<dbReference type="SUPFAM" id="SSF52540">
    <property type="entry name" value="P-loop containing nucleoside triphosphate hydrolases"/>
    <property type="match status" value="1"/>
</dbReference>
<name>A0A6A4GIP3_9AGAR</name>
<dbReference type="PANTHER" id="PTHR46082">
    <property type="entry name" value="ATP/GTP-BINDING PROTEIN-RELATED"/>
    <property type="match status" value="1"/>
</dbReference>
<dbReference type="Pfam" id="PF13424">
    <property type="entry name" value="TPR_12"/>
    <property type="match status" value="4"/>
</dbReference>
<sequence>MIIHHGALEPSNHGQVISISNVLQCPAPSPYFVGREDILRKLSKIFSAPAVTLWGTNMDALKDFVRQNLKYSPIFLDASSGQALAKSVANMINKSALAQPDVLLVLQSADAPVDSEYLHTLPYAPVVVMTTQPSLTSSTSLVFHLPNDANQQVVHKLLHSIERVLNARKHVVTLVANGGTGKTQAVLKFVSENLSSFSNIWFFDASSNDTLTANFKDLGKTAGIGEDVKDVRDLLARINENWLCIFDNADDKNVYLKDYVPICNHGNVIITSRLSETSQMASPDCHIDLMDLTKESAMELLFSKAHKQNSNENQNWAFNIVEALGCHALAVSTAGAYIGATPTCTLENYLTYFNKKKKKILNYRMRSLDSYEKTVYSAFHLSFEKLSHRTQLFMQICAYLNSTAIPLRIFTQAADYTGSDTSASDVDPPIKAINFMKEFLSLFEDEDLWEDSVVEMCQLSLASYNAVEKCLDFHAVIQACAQETVECQEYVSQTAVLLLARATPLGNTNKEYQFRRQLLIHASHVWQANSLLTVYTKICLEKIFEDSGLWTNTGKLENEVLSVCRQVNGLEHPDTLRAMGNLAATYRALGKLEAAEKLEEEVLPLFKQALGDHHPDTLNAMANLASTYRALGKLEAAEKLEEEVLPLFKQALGDHHPDTLSAMGNLAATYQALGKLEAAEKLKEEVLPLRKQALGDHHPETLSAMGNLALTYRALGKLEAAEKLEEEVLPLCKQALGDHHPDTLSAMANLAATYQALGKLEAAEKLKEEVLPLRKQALGDHHPETLRAMANLAATYWALGKLEAAEKLEEEVLPLRKQALGDHHPDTLSAMGNLAATYQALGKLEAAEKLKEEVLPLRKQALGDHHPDTLNAMANLASTYRALGKLEAAEKLEEEVLLLFKQALGDHHPDTLNAMANLASTYRALGKLEAAEKLEEDVLPLCKQALGDHHPDTLNAMANLASTYWALGKLEAAEKLEEEVLPLRKQALGDHHPDTLNAMANLASTYRALGKLEAAEKLEEEVLPLFKQALADHHPDTLRAMANLAATYQALGKLEAAEKLKEEVLPLYKQALGDHHPDTLRAMANLAVTYHALGKLEAAEKLEEEVLPLRKQALGDHHPDTLRAMANLAATYWKLGKMDTAEKLEEELVLLKQVVTTDISEGSGINADHPMVSFPSLGSSKQRTSKQGSRMAIKTVVSKFLGKLRVK</sequence>
<evidence type="ECO:0000313" key="1">
    <source>
        <dbReference type="EMBL" id="KAE9385125.1"/>
    </source>
</evidence>
<dbReference type="EMBL" id="ML770026">
    <property type="protein sequence ID" value="KAE9385125.1"/>
    <property type="molecule type" value="Genomic_DNA"/>
</dbReference>
<dbReference type="SUPFAM" id="SSF48371">
    <property type="entry name" value="ARM repeat"/>
    <property type="match status" value="1"/>
</dbReference>